<evidence type="ECO:0000256" key="1">
    <source>
        <dbReference type="ARBA" id="ARBA00004141"/>
    </source>
</evidence>
<dbReference type="OrthoDB" id="2967813at2"/>
<organism evidence="7 8">
    <name type="scientific">Halobacillus aidingensis</name>
    <dbReference type="NCBI Taxonomy" id="240303"/>
    <lineage>
        <taxon>Bacteria</taxon>
        <taxon>Bacillati</taxon>
        <taxon>Bacillota</taxon>
        <taxon>Bacilli</taxon>
        <taxon>Bacillales</taxon>
        <taxon>Bacillaceae</taxon>
        <taxon>Halobacillus</taxon>
    </lineage>
</organism>
<evidence type="ECO:0000256" key="4">
    <source>
        <dbReference type="ARBA" id="ARBA00023136"/>
    </source>
</evidence>
<evidence type="ECO:0000313" key="7">
    <source>
        <dbReference type="EMBL" id="SDO71632.1"/>
    </source>
</evidence>
<reference evidence="8" key="1">
    <citation type="submission" date="2016-10" db="EMBL/GenBank/DDBJ databases">
        <authorList>
            <person name="Varghese N."/>
            <person name="Submissions S."/>
        </authorList>
    </citation>
    <scope>NUCLEOTIDE SEQUENCE [LARGE SCALE GENOMIC DNA]</scope>
    <source>
        <strain evidence="8">CGMCC 1.3703</strain>
    </source>
</reference>
<dbReference type="EMBL" id="FNIZ01000007">
    <property type="protein sequence ID" value="SDO71632.1"/>
    <property type="molecule type" value="Genomic_DNA"/>
</dbReference>
<dbReference type="InterPro" id="IPR010432">
    <property type="entry name" value="RDD"/>
</dbReference>
<keyword evidence="4 5" id="KW-0472">Membrane</keyword>
<comment type="subcellular location">
    <subcellularLocation>
        <location evidence="1">Membrane</location>
        <topology evidence="1">Multi-pass membrane protein</topology>
    </subcellularLocation>
</comment>
<keyword evidence="8" id="KW-1185">Reference proteome</keyword>
<protein>
    <submittedName>
        <fullName evidence="7">RDD family protein</fullName>
    </submittedName>
</protein>
<name>A0A1H0LTW4_HALAD</name>
<evidence type="ECO:0000259" key="6">
    <source>
        <dbReference type="Pfam" id="PF06271"/>
    </source>
</evidence>
<sequence>MSERNLFLRFIGTGLELIVSGFLAILYTATQNTGRGFDPNPVFWKAFIIIHVSLLILIPLLAKGRTLGMLLTNLTIESNSGKPPNILQIFLRAVLGFVPVILTQGMWYWVSFVTGLMDSKGRGWSELISYTTIKWKEPPLE</sequence>
<dbReference type="AlphaFoldDB" id="A0A1H0LTW4"/>
<dbReference type="GO" id="GO:0016020">
    <property type="term" value="C:membrane"/>
    <property type="evidence" value="ECO:0007669"/>
    <property type="project" value="UniProtKB-SubCell"/>
</dbReference>
<dbReference type="RefSeq" id="WP_089652187.1">
    <property type="nucleotide sequence ID" value="NZ_FNIZ01000007.1"/>
</dbReference>
<evidence type="ECO:0000256" key="3">
    <source>
        <dbReference type="ARBA" id="ARBA00022989"/>
    </source>
</evidence>
<dbReference type="Proteomes" id="UP000198860">
    <property type="component" value="Unassembled WGS sequence"/>
</dbReference>
<keyword evidence="2 5" id="KW-0812">Transmembrane</keyword>
<feature type="transmembrane region" description="Helical" evidence="5">
    <location>
        <begin position="42"/>
        <end position="62"/>
    </location>
</feature>
<evidence type="ECO:0000256" key="2">
    <source>
        <dbReference type="ARBA" id="ARBA00022692"/>
    </source>
</evidence>
<evidence type="ECO:0000256" key="5">
    <source>
        <dbReference type="SAM" id="Phobius"/>
    </source>
</evidence>
<dbReference type="Pfam" id="PF06271">
    <property type="entry name" value="RDD"/>
    <property type="match status" value="1"/>
</dbReference>
<evidence type="ECO:0000313" key="8">
    <source>
        <dbReference type="Proteomes" id="UP000198860"/>
    </source>
</evidence>
<keyword evidence="3 5" id="KW-1133">Transmembrane helix</keyword>
<gene>
    <name evidence="7" type="ORF">SAMN05421677_107124</name>
</gene>
<feature type="transmembrane region" description="Helical" evidence="5">
    <location>
        <begin position="7"/>
        <end position="30"/>
    </location>
</feature>
<accession>A0A1H0LTW4</accession>
<feature type="domain" description="RDD" evidence="6">
    <location>
        <begin position="17"/>
        <end position="124"/>
    </location>
</feature>
<feature type="transmembrane region" description="Helical" evidence="5">
    <location>
        <begin position="89"/>
        <end position="110"/>
    </location>
</feature>
<proteinExistence type="predicted"/>